<feature type="compositionally biased region" description="Low complexity" evidence="7">
    <location>
        <begin position="313"/>
        <end position="324"/>
    </location>
</feature>
<comment type="caution">
    <text evidence="8">The sequence shown here is derived from an EMBL/GenBank/DDBJ whole genome shotgun (WGS) entry which is preliminary data.</text>
</comment>
<comment type="similarity">
    <text evidence="2">Belongs to the WD repeat EDC4 family.</text>
</comment>
<dbReference type="PANTHER" id="PTHR15598">
    <property type="entry name" value="ENHANCER OF MRNA-DECAPPING PROTEIN 4"/>
    <property type="match status" value="1"/>
</dbReference>
<proteinExistence type="inferred from homology"/>
<feature type="region of interest" description="Disordered" evidence="7">
    <location>
        <begin position="1"/>
        <end position="400"/>
    </location>
</feature>
<feature type="compositionally biased region" description="Low complexity" evidence="7">
    <location>
        <begin position="227"/>
        <end position="245"/>
    </location>
</feature>
<dbReference type="InterPro" id="IPR015943">
    <property type="entry name" value="WD40/YVTN_repeat-like_dom_sf"/>
</dbReference>
<keyword evidence="5" id="KW-0677">Repeat</keyword>
<dbReference type="Proteomes" id="UP000217199">
    <property type="component" value="Unassembled WGS sequence"/>
</dbReference>
<feature type="compositionally biased region" description="Low complexity" evidence="7">
    <location>
        <begin position="118"/>
        <end position="130"/>
    </location>
</feature>
<dbReference type="InterPro" id="IPR044938">
    <property type="entry name" value="EDC4_C_sf"/>
</dbReference>
<sequence>MDRTNLNVMSLFATPPHDQSQQQQQQQQPPQQQVSPTQSYREPAPASPPKSIDSLFQNLTPQQQQPEQTPPATSSNMNNPFRTQAQTQPANNSAPATPVSSASAGSGGVPLPPADRQSALLTSLLGSSVGSNGGSPNMNPTAQQIPQPLIPHQPPSPPSVEQRTRPLGGGNEAQGKFLLEQLMSGNLASSFNDLNQGTYPPPAPMSYPPQPYGPYLTDTYQLAYQDPSHLQPQPQPHQQPQSHQQPPSPSRKSMFDFVSPFDALANTSQSQPKKKPVPELDSREGEDVSSWASQATDPKRKSMENLMDQLTRSSQQNQSQGQLPQPQPDVYGPEPTSPPIEIGQFQTKGLYGMKQQIPGSPRGSPPRAYQVRSRESPSGQVGKGRSEGSPVRGSKIRAPKSKTYINSPLQSQNIIFDVSLQQETIQASRDCVKSTAIALVKVDPTFLPGTTIGATHWVAYAMTRGRVRVISRSSGDRTLLQLPTAFGPTISVTDMAVYGNRLAGVTSDGGFVVWELPEVITDDVPGKVLVCIVPHNEIEPLHSVKWHPKDPDTLAVASDSKIFLLNVAEAANVFRGAPFTQHDLQNVAQIFRIDNAPLVSFDFDIPHQALATITEDSMLTLWNVPDKVPFWSQKITGEGIPSSLTFLDGGVVIGRKNGTIFQLLPVMGDVILSTVKFVNGGREDPEMFGHVTYDSRIQTLWVANSKRDSLIALKVCFELSTPSPGGEELIRGGYFEQLVEFVGPKPTLNFVILTADSDPTGDEASAACIAAKLPPGDLALVAFSVHSSGVDQVLIRKEWYDSAFLQTNAKFPPFNPTMVAPPLPEARQQRTIAQPPQVLSQPIPSVPIRLRTPPSEEVEIESIKDDVRSHDAKGKAAKGSKNVGWKDKEDSSSGNGKGKEKEKLSDSAIINETPLGVALSKEIRKVEESLHTRIGRLIAKELDKQQQRLEEARANEQAADFARQEKILKLISTELTKNTTRVVESAVKSEVQNSVLPSLEGITRTEVKSAINTQISKGVSDSVRATMPPEIEKMFIKPELANRIALNMSNSLVPAIERHVKETVAKTLIPAFQAQSSVMHQDLSREIRSEITNLKKEMINWQSEAFRNQENMIRDMDQAVRSLSEQIKFMTMNLPTMGHSSTSLPTRTSPSSSTGNYVPAGQSPMGQSHHRQNNLPPMSSNYQTSFQPQPQPPSGIHNQWYGPNLPGPPQGPVIPQLASQPVTTPPAPKTEEWDDTYLAVLGTQDLKQLRELLARSSPEVIMPTNGPGPLSQAVILTLVHRLAAAIGETPPVDEAFKSSLWWLQRAATTLNTSDPLISPYIGRVLPNVSQMLNTTKQRLGLLPGGPQLVDSTRLISDIQETLSRKPIL</sequence>
<feature type="compositionally biased region" description="Low complexity" evidence="7">
    <location>
        <begin position="60"/>
        <end position="71"/>
    </location>
</feature>
<dbReference type="GO" id="GO:0031087">
    <property type="term" value="P:deadenylation-independent decapping of nuclear-transcribed mRNA"/>
    <property type="evidence" value="ECO:0007669"/>
    <property type="project" value="InterPro"/>
</dbReference>
<dbReference type="InterPro" id="IPR036322">
    <property type="entry name" value="WD40_repeat_dom_sf"/>
</dbReference>
<evidence type="ECO:0000313" key="9">
    <source>
        <dbReference type="Proteomes" id="UP000217199"/>
    </source>
</evidence>
<feature type="compositionally biased region" description="Polar residues" evidence="7">
    <location>
        <begin position="829"/>
        <end position="843"/>
    </location>
</feature>
<evidence type="ECO:0000256" key="7">
    <source>
        <dbReference type="SAM" id="MobiDB-lite"/>
    </source>
</evidence>
<accession>A0A286UVE3</accession>
<dbReference type="Gene3D" id="1.10.220.100">
    <property type="entry name" value="conserved c-terminal region of ge- 1"/>
    <property type="match status" value="1"/>
</dbReference>
<feature type="compositionally biased region" description="Basic and acidic residues" evidence="7">
    <location>
        <begin position="276"/>
        <end position="286"/>
    </location>
</feature>
<name>A0A286UVE3_9AGAM</name>
<keyword evidence="9" id="KW-1185">Reference proteome</keyword>
<evidence type="ECO:0000256" key="2">
    <source>
        <dbReference type="ARBA" id="ARBA00009639"/>
    </source>
</evidence>
<feature type="compositionally biased region" description="Pro residues" evidence="7">
    <location>
        <begin position="148"/>
        <end position="158"/>
    </location>
</feature>
<evidence type="ECO:0000256" key="5">
    <source>
        <dbReference type="ARBA" id="ARBA00022737"/>
    </source>
</evidence>
<dbReference type="GO" id="GO:0000932">
    <property type="term" value="C:P-body"/>
    <property type="evidence" value="ECO:0007669"/>
    <property type="project" value="UniProtKB-SubCell"/>
</dbReference>
<organism evidence="8 9">
    <name type="scientific">Pyrrhoderma noxium</name>
    <dbReference type="NCBI Taxonomy" id="2282107"/>
    <lineage>
        <taxon>Eukaryota</taxon>
        <taxon>Fungi</taxon>
        <taxon>Dikarya</taxon>
        <taxon>Basidiomycota</taxon>
        <taxon>Agaricomycotina</taxon>
        <taxon>Agaricomycetes</taxon>
        <taxon>Hymenochaetales</taxon>
        <taxon>Hymenochaetaceae</taxon>
        <taxon>Pyrrhoderma</taxon>
    </lineage>
</organism>
<feature type="compositionally biased region" description="Low complexity" evidence="7">
    <location>
        <begin position="1140"/>
        <end position="1154"/>
    </location>
</feature>
<evidence type="ECO:0000256" key="4">
    <source>
        <dbReference type="ARBA" id="ARBA00022574"/>
    </source>
</evidence>
<dbReference type="InterPro" id="IPR045152">
    <property type="entry name" value="EDC4-like"/>
</dbReference>
<dbReference type="PANTHER" id="PTHR15598:SF5">
    <property type="entry name" value="ENHANCER OF MRNA-DECAPPING PROTEIN 4"/>
    <property type="match status" value="1"/>
</dbReference>
<reference evidence="8 9" key="1">
    <citation type="journal article" date="2017" name="Mol. Ecol.">
        <title>Comparative and population genomic landscape of Phellinus noxius: A hypervariable fungus causing root rot in trees.</title>
        <authorList>
            <person name="Chung C.L."/>
            <person name="Lee T.J."/>
            <person name="Akiba M."/>
            <person name="Lee H.H."/>
            <person name="Kuo T.H."/>
            <person name="Liu D."/>
            <person name="Ke H.M."/>
            <person name="Yokoi T."/>
            <person name="Roa M.B."/>
            <person name="Lu M.J."/>
            <person name="Chang Y.Y."/>
            <person name="Ann P.J."/>
            <person name="Tsai J.N."/>
            <person name="Chen C.Y."/>
            <person name="Tzean S.S."/>
            <person name="Ota Y."/>
            <person name="Hattori T."/>
            <person name="Sahashi N."/>
            <person name="Liou R.F."/>
            <person name="Kikuchi T."/>
            <person name="Tsai I.J."/>
        </authorList>
    </citation>
    <scope>NUCLEOTIDE SEQUENCE [LARGE SCALE GENOMIC DNA]</scope>
    <source>
        <strain evidence="8 9">FFPRI411160</strain>
    </source>
</reference>
<feature type="compositionally biased region" description="Polar residues" evidence="7">
    <location>
        <begin position="1173"/>
        <end position="1186"/>
    </location>
</feature>
<feature type="compositionally biased region" description="Low complexity" evidence="7">
    <location>
        <begin position="89"/>
        <end position="104"/>
    </location>
</feature>
<evidence type="ECO:0008006" key="10">
    <source>
        <dbReference type="Google" id="ProtNLM"/>
    </source>
</evidence>
<keyword evidence="6" id="KW-0175">Coiled coil</keyword>
<dbReference type="OrthoDB" id="21128at2759"/>
<feature type="region of interest" description="Disordered" evidence="7">
    <location>
        <begin position="826"/>
        <end position="907"/>
    </location>
</feature>
<evidence type="ECO:0000256" key="1">
    <source>
        <dbReference type="ARBA" id="ARBA00004201"/>
    </source>
</evidence>
<dbReference type="EMBL" id="NBII01000001">
    <property type="protein sequence ID" value="PAV23557.1"/>
    <property type="molecule type" value="Genomic_DNA"/>
</dbReference>
<dbReference type="Gene3D" id="2.130.10.10">
    <property type="entry name" value="YVTN repeat-like/Quinoprotein amine dehydrogenase"/>
    <property type="match status" value="1"/>
</dbReference>
<dbReference type="STRING" id="2282107.A0A286UVE3"/>
<feature type="compositionally biased region" description="Basic and acidic residues" evidence="7">
    <location>
        <begin position="884"/>
        <end position="905"/>
    </location>
</feature>
<dbReference type="SUPFAM" id="SSF50978">
    <property type="entry name" value="WD40 repeat-like"/>
    <property type="match status" value="1"/>
</dbReference>
<dbReference type="InParanoid" id="A0A286UVE3"/>
<feature type="region of interest" description="Disordered" evidence="7">
    <location>
        <begin position="1135"/>
        <end position="1230"/>
    </location>
</feature>
<feature type="coiled-coil region" evidence="6">
    <location>
        <begin position="1084"/>
        <end position="1126"/>
    </location>
</feature>
<protein>
    <recommendedName>
        <fullName evidence="10">WD40 domain containing protein</fullName>
    </recommendedName>
</protein>
<feature type="compositionally biased region" description="Pro residues" evidence="7">
    <location>
        <begin position="199"/>
        <end position="212"/>
    </location>
</feature>
<feature type="compositionally biased region" description="Low complexity" evidence="7">
    <location>
        <begin position="19"/>
        <end position="39"/>
    </location>
</feature>
<feature type="compositionally biased region" description="Polar residues" evidence="7">
    <location>
        <begin position="72"/>
        <end position="88"/>
    </location>
</feature>
<feature type="compositionally biased region" description="Basic and acidic residues" evidence="7">
    <location>
        <begin position="861"/>
        <end position="874"/>
    </location>
</feature>
<feature type="compositionally biased region" description="Polar residues" evidence="7">
    <location>
        <begin position="183"/>
        <end position="198"/>
    </location>
</feature>
<evidence type="ECO:0000256" key="3">
    <source>
        <dbReference type="ARBA" id="ARBA00022490"/>
    </source>
</evidence>
<evidence type="ECO:0000256" key="6">
    <source>
        <dbReference type="SAM" id="Coils"/>
    </source>
</evidence>
<comment type="subcellular location">
    <subcellularLocation>
        <location evidence="1">Cytoplasm</location>
        <location evidence="1">P-body</location>
    </subcellularLocation>
</comment>
<evidence type="ECO:0000313" key="8">
    <source>
        <dbReference type="EMBL" id="PAV23557.1"/>
    </source>
</evidence>
<keyword evidence="4" id="KW-0853">WD repeat</keyword>
<keyword evidence="3" id="KW-0963">Cytoplasm</keyword>
<gene>
    <name evidence="8" type="ORF">PNOK_0062500</name>
</gene>